<feature type="transmembrane region" description="Helical" evidence="8">
    <location>
        <begin position="37"/>
        <end position="58"/>
    </location>
</feature>
<keyword evidence="3 8" id="KW-0812">Transmembrane</keyword>
<dbReference type="Gene3D" id="3.40.190.120">
    <property type="entry name" value="Osmoprotection protein (prox), domain 2"/>
    <property type="match status" value="1"/>
</dbReference>
<dbReference type="Pfam" id="PF04069">
    <property type="entry name" value="OpuAC"/>
    <property type="match status" value="1"/>
</dbReference>
<dbReference type="EMBL" id="ALIF01000001">
    <property type="protein sequence ID" value="EJO17200.1"/>
    <property type="molecule type" value="Genomic_DNA"/>
</dbReference>
<dbReference type="GO" id="GO:0022857">
    <property type="term" value="F:transmembrane transporter activity"/>
    <property type="evidence" value="ECO:0007669"/>
    <property type="project" value="InterPro"/>
</dbReference>
<evidence type="ECO:0000256" key="8">
    <source>
        <dbReference type="RuleBase" id="RU363032"/>
    </source>
</evidence>
<evidence type="ECO:0000259" key="9">
    <source>
        <dbReference type="PROSITE" id="PS50928"/>
    </source>
</evidence>
<evidence type="ECO:0000313" key="11">
    <source>
        <dbReference type="Proteomes" id="UP000006983"/>
    </source>
</evidence>
<organism evidence="10 11">
    <name type="scientific">Streptococcus salivarius K12</name>
    <dbReference type="NCBI Taxonomy" id="1200793"/>
    <lineage>
        <taxon>Bacteria</taxon>
        <taxon>Bacillati</taxon>
        <taxon>Bacillota</taxon>
        <taxon>Bacilli</taxon>
        <taxon>Lactobacillales</taxon>
        <taxon>Streptococcaceae</taxon>
        <taxon>Streptococcus</taxon>
    </lineage>
</organism>
<dbReference type="InterPro" id="IPR000515">
    <property type="entry name" value="MetI-like"/>
</dbReference>
<dbReference type="PANTHER" id="PTHR30177:SF4">
    <property type="entry name" value="OSMOPROTECTANT IMPORT PERMEASE PROTEIN OSMW"/>
    <property type="match status" value="1"/>
</dbReference>
<dbReference type="InterPro" id="IPR007210">
    <property type="entry name" value="ABC_Gly_betaine_transp_sub-bd"/>
</dbReference>
<dbReference type="InterPro" id="IPR051204">
    <property type="entry name" value="ABC_transp_perm/SBD"/>
</dbReference>
<keyword evidence="5 8" id="KW-0472">Membrane</keyword>
<evidence type="ECO:0000313" key="10">
    <source>
        <dbReference type="EMBL" id="EJO17200.1"/>
    </source>
</evidence>
<comment type="similarity">
    <text evidence="7">In the N-terminal section; belongs to the binding-protein-dependent transport system permease family.</text>
</comment>
<sequence>MTLLRIYLEVLTMSKLLATFQERFGDWLTALGQHLQLSLLTLLLAIFLAAPLAIYLSTRNRASNWVLQVAGIFQTIPSMALLGLFIPIMGIGTLPALTALVIYAIFPILQNTITGLQGIDPSLEEAGIAFGMTKWERLKKFEIPLAMPVIMSGIRTAAVMIIGTATLAALIGAGGLGSFILLGIDRNNASLILIGALSSAFLAIAFNLLLKWMEKAKLRTIFATFAVMVIGLGVSYTPSLLPKPEKENLVIAGKLGPEPEILANMYKILIEENTDMTVTVKPNFGKTTFLYEALKKGDIAIYPEFTGTVTESLLKPAPQVDHDPEAVYKAAQDGIKKQDNLALLKPMAYQNTYAVAVPKKIVQEYGLKTISDLKKVEGQLKAGFTLEFNDREDGNKGLQKVYGLNLQVSTMEPALRYQAIQSGEIQITDAYSTDAELARYDLVTLEDDKQLFPPYQGAPLMKEALLKKHPELEGILNQLAGKITAEQMSQMNYQVGVEGKPAAQVAHDFLVKEGVIKK</sequence>
<gene>
    <name evidence="10" type="ORF">RSSL_01124</name>
</gene>
<evidence type="ECO:0000256" key="3">
    <source>
        <dbReference type="ARBA" id="ARBA00022692"/>
    </source>
</evidence>
<dbReference type="SUPFAM" id="SSF161098">
    <property type="entry name" value="MetI-like"/>
    <property type="match status" value="1"/>
</dbReference>
<dbReference type="InterPro" id="IPR058089">
    <property type="entry name" value="EgtUBC_SBD"/>
</dbReference>
<dbReference type="Proteomes" id="UP000006983">
    <property type="component" value="Unassembled WGS sequence"/>
</dbReference>
<keyword evidence="4 8" id="KW-1133">Transmembrane helix</keyword>
<feature type="transmembrane region" description="Helical" evidence="8">
    <location>
        <begin position="190"/>
        <end position="210"/>
    </location>
</feature>
<dbReference type="Gene3D" id="1.10.3720.10">
    <property type="entry name" value="MetI-like"/>
    <property type="match status" value="1"/>
</dbReference>
<dbReference type="PANTHER" id="PTHR30177">
    <property type="entry name" value="GLYCINE BETAINE/L-PROLINE TRANSPORT SYSTEM PERMEASE PROTEIN PROW"/>
    <property type="match status" value="1"/>
</dbReference>
<feature type="transmembrane region" description="Helical" evidence="8">
    <location>
        <begin position="157"/>
        <end position="184"/>
    </location>
</feature>
<feature type="domain" description="ABC transmembrane type-1" evidence="9">
    <location>
        <begin position="31"/>
        <end position="210"/>
    </location>
</feature>
<comment type="similarity">
    <text evidence="8">Belongs to the binding-protein-dependent transport system permease family.</text>
</comment>
<reference evidence="10 11" key="1">
    <citation type="journal article" date="2012" name="J. Bacteriol.">
        <title>Genome Sequence of the Lantibiotic Bacteriocin Producer Streptococcus salivarius Strain K12.</title>
        <authorList>
            <person name="Barretto C."/>
            <person name="Alvarez-Martin P."/>
            <person name="Foata F."/>
            <person name="Renault P."/>
            <person name="Berger B."/>
        </authorList>
    </citation>
    <scope>NUCLEOTIDE SEQUENCE [LARGE SCALE GENOMIC DNA]</scope>
    <source>
        <strain evidence="10 11">K12</strain>
    </source>
</reference>
<comment type="subcellular location">
    <subcellularLocation>
        <location evidence="8">Cell membrane</location>
        <topology evidence="8">Multi-pass membrane protein</topology>
    </subcellularLocation>
    <subcellularLocation>
        <location evidence="1">Membrane</location>
        <topology evidence="1">Multi-pass membrane protein</topology>
    </subcellularLocation>
</comment>
<dbReference type="AlphaFoldDB" id="J7T7J0"/>
<keyword evidence="11" id="KW-1185">Reference proteome</keyword>
<evidence type="ECO:0000256" key="1">
    <source>
        <dbReference type="ARBA" id="ARBA00004141"/>
    </source>
</evidence>
<dbReference type="GO" id="GO:0031460">
    <property type="term" value="P:glycine betaine transport"/>
    <property type="evidence" value="ECO:0007669"/>
    <property type="project" value="TreeGrafter"/>
</dbReference>
<feature type="transmembrane region" description="Helical" evidence="8">
    <location>
        <begin position="65"/>
        <end position="86"/>
    </location>
</feature>
<dbReference type="Gene3D" id="3.40.190.10">
    <property type="entry name" value="Periplasmic binding protein-like II"/>
    <property type="match status" value="1"/>
</dbReference>
<evidence type="ECO:0000256" key="7">
    <source>
        <dbReference type="ARBA" id="ARBA00035652"/>
    </source>
</evidence>
<dbReference type="FunFam" id="3.40.190.120:FF:000002">
    <property type="entry name" value="Osmoprotectant ABC transporter, permease protein"/>
    <property type="match status" value="1"/>
</dbReference>
<evidence type="ECO:0000256" key="2">
    <source>
        <dbReference type="ARBA" id="ARBA00022448"/>
    </source>
</evidence>
<dbReference type="InterPro" id="IPR035906">
    <property type="entry name" value="MetI-like_sf"/>
</dbReference>
<proteinExistence type="inferred from homology"/>
<comment type="caution">
    <text evidence="10">The sequence shown here is derived from an EMBL/GenBank/DDBJ whole genome shotgun (WGS) entry which is preliminary data.</text>
</comment>
<dbReference type="FunFam" id="1.10.3720.10:FF:000001">
    <property type="entry name" value="Glycine betaine ABC transporter, permease"/>
    <property type="match status" value="1"/>
</dbReference>
<dbReference type="PATRIC" id="fig|1200793.3.peg.1083"/>
<feature type="transmembrane region" description="Helical" evidence="8">
    <location>
        <begin position="222"/>
        <end position="241"/>
    </location>
</feature>
<keyword evidence="2 8" id="KW-0813">Transport</keyword>
<feature type="transmembrane region" description="Helical" evidence="8">
    <location>
        <begin position="92"/>
        <end position="109"/>
    </location>
</feature>
<evidence type="ECO:0000256" key="4">
    <source>
        <dbReference type="ARBA" id="ARBA00022989"/>
    </source>
</evidence>
<dbReference type="GO" id="GO:0043190">
    <property type="term" value="C:ATP-binding cassette (ABC) transporter complex"/>
    <property type="evidence" value="ECO:0007669"/>
    <property type="project" value="InterPro"/>
</dbReference>
<name>J7T7J0_STRSL</name>
<dbReference type="CDD" id="cd13610">
    <property type="entry name" value="PBP2_ChoS"/>
    <property type="match status" value="1"/>
</dbReference>
<dbReference type="SUPFAM" id="SSF53850">
    <property type="entry name" value="Periplasmic binding protein-like II"/>
    <property type="match status" value="1"/>
</dbReference>
<evidence type="ECO:0000256" key="5">
    <source>
        <dbReference type="ARBA" id="ARBA00023136"/>
    </source>
</evidence>
<accession>J7T7J0</accession>
<dbReference type="Pfam" id="PF00528">
    <property type="entry name" value="BPD_transp_1"/>
    <property type="match status" value="1"/>
</dbReference>
<evidence type="ECO:0000256" key="6">
    <source>
        <dbReference type="ARBA" id="ARBA00035642"/>
    </source>
</evidence>
<comment type="similarity">
    <text evidence="6">In the C-terminal section; belongs to the OsmX family.</text>
</comment>
<dbReference type="PROSITE" id="PS50928">
    <property type="entry name" value="ABC_TM1"/>
    <property type="match status" value="1"/>
</dbReference>
<dbReference type="CDD" id="cd06261">
    <property type="entry name" value="TM_PBP2"/>
    <property type="match status" value="1"/>
</dbReference>
<protein>
    <submittedName>
        <fullName evidence="10">Glycine betaine transport system permease protein / Glycine betaine-binding protein</fullName>
    </submittedName>
</protein>